<reference evidence="2 3" key="1">
    <citation type="submission" date="2019-02" db="EMBL/GenBank/DDBJ databases">
        <title>Deep-cultivation of Planctomycetes and their phenomic and genomic characterization uncovers novel biology.</title>
        <authorList>
            <person name="Wiegand S."/>
            <person name="Jogler M."/>
            <person name="Boedeker C."/>
            <person name="Pinto D."/>
            <person name="Vollmers J."/>
            <person name="Rivas-Marin E."/>
            <person name="Kohn T."/>
            <person name="Peeters S.H."/>
            <person name="Heuer A."/>
            <person name="Rast P."/>
            <person name="Oberbeckmann S."/>
            <person name="Bunk B."/>
            <person name="Jeske O."/>
            <person name="Meyerdierks A."/>
            <person name="Storesund J.E."/>
            <person name="Kallscheuer N."/>
            <person name="Luecker S."/>
            <person name="Lage O.M."/>
            <person name="Pohl T."/>
            <person name="Merkel B.J."/>
            <person name="Hornburger P."/>
            <person name="Mueller R.-W."/>
            <person name="Bruemmer F."/>
            <person name="Labrenz M."/>
            <person name="Spormann A.M."/>
            <person name="Op den Camp H."/>
            <person name="Overmann J."/>
            <person name="Amann R."/>
            <person name="Jetten M.S.M."/>
            <person name="Mascher T."/>
            <person name="Medema M.H."/>
            <person name="Devos D.P."/>
            <person name="Kaster A.-K."/>
            <person name="Ovreas L."/>
            <person name="Rohde M."/>
            <person name="Galperin M.Y."/>
            <person name="Jogler C."/>
        </authorList>
    </citation>
    <scope>NUCLEOTIDE SEQUENCE [LARGE SCALE GENOMIC DNA]</scope>
    <source>
        <strain evidence="2 3">ETA_A1</strain>
    </source>
</reference>
<feature type="transmembrane region" description="Helical" evidence="1">
    <location>
        <begin position="12"/>
        <end position="33"/>
    </location>
</feature>
<dbReference type="KEGG" id="uli:ETAA1_23190"/>
<dbReference type="RefSeq" id="WP_145237793.1">
    <property type="nucleotide sequence ID" value="NZ_CP036273.1"/>
</dbReference>
<dbReference type="Proteomes" id="UP000319576">
    <property type="component" value="Chromosome"/>
</dbReference>
<gene>
    <name evidence="2" type="ORF">ETAA1_23190</name>
</gene>
<dbReference type="Pfam" id="PF12869">
    <property type="entry name" value="tRNA_anti-like"/>
    <property type="match status" value="1"/>
</dbReference>
<evidence type="ECO:0000313" key="3">
    <source>
        <dbReference type="Proteomes" id="UP000319576"/>
    </source>
</evidence>
<name>A0A517XS85_9BACT</name>
<accession>A0A517XS85</accession>
<dbReference type="InterPro" id="IPR024422">
    <property type="entry name" value="Protein_unknown_function_OB"/>
</dbReference>
<evidence type="ECO:0000256" key="1">
    <source>
        <dbReference type="SAM" id="Phobius"/>
    </source>
</evidence>
<keyword evidence="1" id="KW-0812">Transmembrane</keyword>
<keyword evidence="1" id="KW-0472">Membrane</keyword>
<proteinExistence type="predicted"/>
<dbReference type="AlphaFoldDB" id="A0A517XS85"/>
<dbReference type="EMBL" id="CP036273">
    <property type="protein sequence ID" value="QDU20367.1"/>
    <property type="molecule type" value="Genomic_DNA"/>
</dbReference>
<keyword evidence="3" id="KW-1185">Reference proteome</keyword>
<keyword evidence="1" id="KW-1133">Transmembrane helix</keyword>
<protein>
    <submittedName>
        <fullName evidence="2">tRNA_anti-like protein</fullName>
    </submittedName>
</protein>
<organism evidence="2 3">
    <name type="scientific">Urbifossiella limnaea</name>
    <dbReference type="NCBI Taxonomy" id="2528023"/>
    <lineage>
        <taxon>Bacteria</taxon>
        <taxon>Pseudomonadati</taxon>
        <taxon>Planctomycetota</taxon>
        <taxon>Planctomycetia</taxon>
        <taxon>Gemmatales</taxon>
        <taxon>Gemmataceae</taxon>
        <taxon>Urbifossiella</taxon>
    </lineage>
</organism>
<evidence type="ECO:0000313" key="2">
    <source>
        <dbReference type="EMBL" id="QDU20367.1"/>
    </source>
</evidence>
<sequence length="299" mass="30748">MNAPAPKPRRRFGWFLAALVVLAAAGGGGWLVYSNLSRPADYADPDGVFTATFPNPPAALPVITADPAFLKWGERGAKASVGRREYAVTVQDGLNPGNQEPGPAGRDAQAEMLVVMFAANTDGTPVTSRAAKHDGHVGREVVIAGRDDGRLTAVRVVVGETCAVRMTVKAPGDKAGAEAALADAAAFFDTVKLGPAFGPAIVEEPLAVSATELAAAYKADPAAADGRFKGRWVRVNGKVTDTADGAFTVDGDVAVRRAAKARMNVPARRGSPVTATGKCLGLVDGKATLAEAVVLPPPS</sequence>